<organism evidence="2 3">
    <name type="scientific">Caerostris extrusa</name>
    <name type="common">Bark spider</name>
    <name type="synonym">Caerostris bankana</name>
    <dbReference type="NCBI Taxonomy" id="172846"/>
    <lineage>
        <taxon>Eukaryota</taxon>
        <taxon>Metazoa</taxon>
        <taxon>Ecdysozoa</taxon>
        <taxon>Arthropoda</taxon>
        <taxon>Chelicerata</taxon>
        <taxon>Arachnida</taxon>
        <taxon>Araneae</taxon>
        <taxon>Araneomorphae</taxon>
        <taxon>Entelegynae</taxon>
        <taxon>Araneoidea</taxon>
        <taxon>Araneidae</taxon>
        <taxon>Caerostris</taxon>
    </lineage>
</organism>
<name>A0AAV4P6J5_CAEEX</name>
<dbReference type="Proteomes" id="UP001054945">
    <property type="component" value="Unassembled WGS sequence"/>
</dbReference>
<evidence type="ECO:0000313" key="3">
    <source>
        <dbReference type="Proteomes" id="UP001054945"/>
    </source>
</evidence>
<evidence type="ECO:0000313" key="2">
    <source>
        <dbReference type="EMBL" id="GIX92830.1"/>
    </source>
</evidence>
<accession>A0AAV4P6J5</accession>
<sequence length="86" mass="9934">MIFRLMRQAPSCVRVSADMVMRQNFSPRKRQQKNNVEGVSSKLRNYKNKNNGGGRKGFQYTSPPTCIYKAIMPYNKSPPHKKDRIG</sequence>
<dbReference type="AlphaFoldDB" id="A0AAV4P6J5"/>
<gene>
    <name evidence="2" type="ORF">CEXT_23541</name>
</gene>
<feature type="region of interest" description="Disordered" evidence="1">
    <location>
        <begin position="26"/>
        <end position="59"/>
    </location>
</feature>
<comment type="caution">
    <text evidence="2">The sequence shown here is derived from an EMBL/GenBank/DDBJ whole genome shotgun (WGS) entry which is preliminary data.</text>
</comment>
<evidence type="ECO:0000256" key="1">
    <source>
        <dbReference type="SAM" id="MobiDB-lite"/>
    </source>
</evidence>
<dbReference type="EMBL" id="BPLR01021719">
    <property type="protein sequence ID" value="GIX92830.1"/>
    <property type="molecule type" value="Genomic_DNA"/>
</dbReference>
<keyword evidence="3" id="KW-1185">Reference proteome</keyword>
<proteinExistence type="predicted"/>
<protein>
    <submittedName>
        <fullName evidence="2">Uncharacterized protein</fullName>
    </submittedName>
</protein>
<reference evidence="2 3" key="1">
    <citation type="submission" date="2021-06" db="EMBL/GenBank/DDBJ databases">
        <title>Caerostris extrusa draft genome.</title>
        <authorList>
            <person name="Kono N."/>
            <person name="Arakawa K."/>
        </authorList>
    </citation>
    <scope>NUCLEOTIDE SEQUENCE [LARGE SCALE GENOMIC DNA]</scope>
</reference>